<evidence type="ECO:0000313" key="2">
    <source>
        <dbReference type="Proteomes" id="UP000238916"/>
    </source>
</evidence>
<dbReference type="OrthoDB" id="2904428at2"/>
<evidence type="ECO:0000313" key="1">
    <source>
        <dbReference type="EMBL" id="SPF46174.1"/>
    </source>
</evidence>
<organism evidence="1 2">
    <name type="scientific">Candidatus Desulfosporosinus infrequens</name>
    <dbReference type="NCBI Taxonomy" id="2043169"/>
    <lineage>
        <taxon>Bacteria</taxon>
        <taxon>Bacillati</taxon>
        <taxon>Bacillota</taxon>
        <taxon>Clostridia</taxon>
        <taxon>Eubacteriales</taxon>
        <taxon>Desulfitobacteriaceae</taxon>
        <taxon>Desulfosporosinus</taxon>
    </lineage>
</organism>
<protein>
    <submittedName>
        <fullName evidence="1">Uncharacterized protein</fullName>
    </submittedName>
</protein>
<name>A0A2U3L2M1_9FIRM</name>
<sequence>MYKTAMRAGVRPSEFWELTPAEYNLIVEGYTETQKETMYRDIRNAYYTGCFAQVEEPTEFYDKIVGSLFSESQSAEEMFSFLKSIAKGGPQVDILDSHFNIPLKLTPEFDVGIFSYIYRMEEKTLNIYLPDVSLSVNGVVLKPDKGMYAITPGLVNIKYNGQVYTIVMIWAGT</sequence>
<dbReference type="EMBL" id="OMOF01000276">
    <property type="protein sequence ID" value="SPF46174.1"/>
    <property type="molecule type" value="Genomic_DNA"/>
</dbReference>
<dbReference type="Proteomes" id="UP000238916">
    <property type="component" value="Unassembled WGS sequence"/>
</dbReference>
<proteinExistence type="predicted"/>
<reference evidence="2" key="1">
    <citation type="submission" date="2018-02" db="EMBL/GenBank/DDBJ databases">
        <authorList>
            <person name="Hausmann B."/>
        </authorList>
    </citation>
    <scope>NUCLEOTIDE SEQUENCE [LARGE SCALE GENOMIC DNA]</scope>
    <source>
        <strain evidence="2">Peat soil MAG SbF1</strain>
    </source>
</reference>
<gene>
    <name evidence="1" type="ORF">SBF1_3470002</name>
</gene>
<accession>A0A2U3L2M1</accession>
<dbReference type="AlphaFoldDB" id="A0A2U3L2M1"/>